<evidence type="ECO:0000313" key="2">
    <source>
        <dbReference type="EMBL" id="GES95578.1"/>
    </source>
</evidence>
<accession>A0A2Z6R549</accession>
<evidence type="ECO:0000313" key="1">
    <source>
        <dbReference type="EMBL" id="GBB97507.1"/>
    </source>
</evidence>
<dbReference type="Proteomes" id="UP000615446">
    <property type="component" value="Unassembled WGS sequence"/>
</dbReference>
<protein>
    <recommendedName>
        <fullName evidence="4">F-box domain-containing protein</fullName>
    </recommendedName>
</protein>
<dbReference type="AlphaFoldDB" id="A0A2Z6R549"/>
<dbReference type="Proteomes" id="UP000247702">
    <property type="component" value="Unassembled WGS sequence"/>
</dbReference>
<dbReference type="EMBL" id="BLAL01000242">
    <property type="protein sequence ID" value="GES95578.1"/>
    <property type="molecule type" value="Genomic_DNA"/>
</dbReference>
<comment type="caution">
    <text evidence="1">The sequence shown here is derived from an EMBL/GenBank/DDBJ whole genome shotgun (WGS) entry which is preliminary data.</text>
</comment>
<evidence type="ECO:0008006" key="4">
    <source>
        <dbReference type="Google" id="ProtNLM"/>
    </source>
</evidence>
<keyword evidence="3" id="KW-1185">Reference proteome</keyword>
<dbReference type="OrthoDB" id="2337667at2759"/>
<name>A0A2Z6R549_9GLOM</name>
<dbReference type="EMBL" id="BEXD01002223">
    <property type="protein sequence ID" value="GBB97507.1"/>
    <property type="molecule type" value="Genomic_DNA"/>
</dbReference>
<gene>
    <name evidence="2" type="ORF">RCL2_002223800</name>
    <name evidence="1" type="ORF">RclHR1_00030064</name>
</gene>
<proteinExistence type="predicted"/>
<sequence>MSKQLPPEIIRSIVLYLKNDKKFLYSSLFVSRDWFRGMIDLLWRQPFHLLYTCNKKTISTSSQSKNSCHCSEKKRQFQATNLLTTLFSIKYNEELVKEGIFKTKGEKYMFNYLEFLNVLDLRDLYSAIQDWNQWNKMNKSINSPLLNFLNNKFTSLTFNYNIFKYFFINSPKLKLLSFDSEFILHKINNNNSCLPLNKNIVEDDYWVNYNILNDLLLIINNSETIQFFSNLTELVFTTEERKTRIFSSLSQICHNIQKLIVKVKFNVITNNYGTALTRETNNTLEEAKQLISLIKSQHNLVYFELYDTHEAGTSEILKSLKETQHDSLKTLILSDVFINNNNTILLYLKYLRNLQELRLNKCIYQQNNSPCYWEDLWLPNLKYIQLDYIEEHKEVSEELSSILLGCSPLANKNLLINKS</sequence>
<evidence type="ECO:0000313" key="3">
    <source>
        <dbReference type="Proteomes" id="UP000247702"/>
    </source>
</evidence>
<reference evidence="1 3" key="1">
    <citation type="submission" date="2017-11" db="EMBL/GenBank/DDBJ databases">
        <title>The genome of Rhizophagus clarus HR1 reveals common genetic basis of auxotrophy among arbuscular mycorrhizal fungi.</title>
        <authorList>
            <person name="Kobayashi Y."/>
        </authorList>
    </citation>
    <scope>NUCLEOTIDE SEQUENCE [LARGE SCALE GENOMIC DNA]</scope>
    <source>
        <strain evidence="1 3">HR1</strain>
    </source>
</reference>
<organism evidence="1 3">
    <name type="scientific">Rhizophagus clarus</name>
    <dbReference type="NCBI Taxonomy" id="94130"/>
    <lineage>
        <taxon>Eukaryota</taxon>
        <taxon>Fungi</taxon>
        <taxon>Fungi incertae sedis</taxon>
        <taxon>Mucoromycota</taxon>
        <taxon>Glomeromycotina</taxon>
        <taxon>Glomeromycetes</taxon>
        <taxon>Glomerales</taxon>
        <taxon>Glomeraceae</taxon>
        <taxon>Rhizophagus</taxon>
    </lineage>
</organism>
<reference evidence="2" key="2">
    <citation type="submission" date="2019-10" db="EMBL/GenBank/DDBJ databases">
        <title>Conservation and host-specific expression of non-tandemly repeated heterogenous ribosome RNA gene in arbuscular mycorrhizal fungi.</title>
        <authorList>
            <person name="Maeda T."/>
            <person name="Kobayashi Y."/>
            <person name="Nakagawa T."/>
            <person name="Ezawa T."/>
            <person name="Yamaguchi K."/>
            <person name="Bino T."/>
            <person name="Nishimoto Y."/>
            <person name="Shigenobu S."/>
            <person name="Kawaguchi M."/>
        </authorList>
    </citation>
    <scope>NUCLEOTIDE SEQUENCE</scope>
    <source>
        <strain evidence="2">HR1</strain>
    </source>
</reference>